<dbReference type="InterPro" id="IPR024401">
    <property type="entry name" value="WYL_prot"/>
</dbReference>
<dbReference type="Pfam" id="PF10902">
    <property type="entry name" value="WYL_2"/>
    <property type="match status" value="1"/>
</dbReference>
<proteinExistence type="predicted"/>
<sequence length="59" mass="7008">MNCTLHESILPEKPIDGYPSTIKRKENKDVLSVWDIDRDGWRSFRLDSIKEFKVIKDML</sequence>
<dbReference type="EMBL" id="UINC01018764">
    <property type="protein sequence ID" value="SVA79085.1"/>
    <property type="molecule type" value="Genomic_DNA"/>
</dbReference>
<organism evidence="1">
    <name type="scientific">marine metagenome</name>
    <dbReference type="NCBI Taxonomy" id="408172"/>
    <lineage>
        <taxon>unclassified sequences</taxon>
        <taxon>metagenomes</taxon>
        <taxon>ecological metagenomes</taxon>
    </lineage>
</organism>
<name>A0A381YQ08_9ZZZZ</name>
<protein>
    <submittedName>
        <fullName evidence="1">Uncharacterized protein</fullName>
    </submittedName>
</protein>
<dbReference type="AlphaFoldDB" id="A0A381YQ08"/>
<reference evidence="1" key="1">
    <citation type="submission" date="2018-05" db="EMBL/GenBank/DDBJ databases">
        <authorList>
            <person name="Lanie J.A."/>
            <person name="Ng W.-L."/>
            <person name="Kazmierczak K.M."/>
            <person name="Andrzejewski T.M."/>
            <person name="Davidsen T.M."/>
            <person name="Wayne K.J."/>
            <person name="Tettelin H."/>
            <person name="Glass J.I."/>
            <person name="Rusch D."/>
            <person name="Podicherti R."/>
            <person name="Tsui H.-C.T."/>
            <person name="Winkler M.E."/>
        </authorList>
    </citation>
    <scope>NUCLEOTIDE SEQUENCE</scope>
</reference>
<evidence type="ECO:0000313" key="1">
    <source>
        <dbReference type="EMBL" id="SVA79085.1"/>
    </source>
</evidence>
<gene>
    <name evidence="1" type="ORF">METZ01_LOCUS131939</name>
</gene>
<accession>A0A381YQ08</accession>